<evidence type="ECO:0000313" key="2">
    <source>
        <dbReference type="Proteomes" id="UP000575083"/>
    </source>
</evidence>
<evidence type="ECO:0000313" key="1">
    <source>
        <dbReference type="EMBL" id="MBB6564061.1"/>
    </source>
</evidence>
<dbReference type="EMBL" id="JACHLK010000027">
    <property type="protein sequence ID" value="MBB6564061.1"/>
    <property type="molecule type" value="Genomic_DNA"/>
</dbReference>
<dbReference type="Proteomes" id="UP000575083">
    <property type="component" value="Unassembled WGS sequence"/>
</dbReference>
<organism evidence="1 2">
    <name type="scientific">Acidovorax soli</name>
    <dbReference type="NCBI Taxonomy" id="592050"/>
    <lineage>
        <taxon>Bacteria</taxon>
        <taxon>Pseudomonadati</taxon>
        <taxon>Pseudomonadota</taxon>
        <taxon>Betaproteobacteria</taxon>
        <taxon>Burkholderiales</taxon>
        <taxon>Comamonadaceae</taxon>
        <taxon>Acidovorax</taxon>
    </lineage>
</organism>
<accession>A0A7X0UD28</accession>
<dbReference type="RefSeq" id="WP_184865687.1">
    <property type="nucleotide sequence ID" value="NZ_JACHLK010000027.1"/>
</dbReference>
<keyword evidence="2" id="KW-1185">Reference proteome</keyword>
<name>A0A7X0UD28_9BURK</name>
<sequence length="147" mass="15924">MNQQDYAQAVHAVLDRHTDQAAAQLRRALDALPDRVRGVTLDIFVDQGGEGFLTVRVGLEGPDLYVLNKAIAAHACLFDTTMHDDGLHPGLPLMGGDAEFPVGHVLTDTAARWLQVVWQATGHPARGLPVRIDSPEGHGRKLPVVLQ</sequence>
<dbReference type="Pfam" id="PF19926">
    <property type="entry name" value="DUF6389"/>
    <property type="match status" value="1"/>
</dbReference>
<dbReference type="AlphaFoldDB" id="A0A7X0UD28"/>
<gene>
    <name evidence="1" type="ORF">HNP48_006787</name>
</gene>
<comment type="caution">
    <text evidence="1">The sequence shown here is derived from an EMBL/GenBank/DDBJ whole genome shotgun (WGS) entry which is preliminary data.</text>
</comment>
<protein>
    <submittedName>
        <fullName evidence="1">Uncharacterized protein</fullName>
    </submittedName>
</protein>
<dbReference type="InterPro" id="IPR045661">
    <property type="entry name" value="DUF6389"/>
</dbReference>
<reference evidence="1 2" key="1">
    <citation type="submission" date="2020-08" db="EMBL/GenBank/DDBJ databases">
        <title>Functional genomics of gut bacteria from endangered species of beetles.</title>
        <authorList>
            <person name="Carlos-Shanley C."/>
        </authorList>
    </citation>
    <scope>NUCLEOTIDE SEQUENCE [LARGE SCALE GENOMIC DNA]</scope>
    <source>
        <strain evidence="1 2">S00198</strain>
    </source>
</reference>
<proteinExistence type="predicted"/>